<dbReference type="InterPro" id="IPR009057">
    <property type="entry name" value="Homeodomain-like_sf"/>
</dbReference>
<dbReference type="Gene3D" id="1.10.10.60">
    <property type="entry name" value="Homeodomain-like"/>
    <property type="match status" value="1"/>
</dbReference>
<gene>
    <name evidence="2" type="ORF">RFULGI_LOCUS13260</name>
</gene>
<dbReference type="OrthoDB" id="2435994at2759"/>
<dbReference type="Proteomes" id="UP000789396">
    <property type="component" value="Unassembled WGS sequence"/>
</dbReference>
<evidence type="ECO:0000259" key="1">
    <source>
        <dbReference type="Pfam" id="PF04218"/>
    </source>
</evidence>
<protein>
    <submittedName>
        <fullName evidence="2">8859_t:CDS:1</fullName>
    </submittedName>
</protein>
<dbReference type="Pfam" id="PF04218">
    <property type="entry name" value="CENP-B_N"/>
    <property type="match status" value="1"/>
</dbReference>
<keyword evidence="3" id="KW-1185">Reference proteome</keyword>
<organism evidence="2 3">
    <name type="scientific">Racocetra fulgida</name>
    <dbReference type="NCBI Taxonomy" id="60492"/>
    <lineage>
        <taxon>Eukaryota</taxon>
        <taxon>Fungi</taxon>
        <taxon>Fungi incertae sedis</taxon>
        <taxon>Mucoromycota</taxon>
        <taxon>Glomeromycotina</taxon>
        <taxon>Glomeromycetes</taxon>
        <taxon>Diversisporales</taxon>
        <taxon>Gigasporaceae</taxon>
        <taxon>Racocetra</taxon>
    </lineage>
</organism>
<dbReference type="SUPFAM" id="SSF46689">
    <property type="entry name" value="Homeodomain-like"/>
    <property type="match status" value="1"/>
</dbReference>
<reference evidence="2" key="1">
    <citation type="submission" date="2021-06" db="EMBL/GenBank/DDBJ databases">
        <authorList>
            <person name="Kallberg Y."/>
            <person name="Tangrot J."/>
            <person name="Rosling A."/>
        </authorList>
    </citation>
    <scope>NUCLEOTIDE SEQUENCE</scope>
    <source>
        <strain evidence="2">IN212</strain>
    </source>
</reference>
<feature type="non-terminal residue" evidence="2">
    <location>
        <position position="100"/>
    </location>
</feature>
<evidence type="ECO:0000313" key="2">
    <source>
        <dbReference type="EMBL" id="CAG8746310.1"/>
    </source>
</evidence>
<dbReference type="AlphaFoldDB" id="A0A9N9IQT9"/>
<feature type="non-terminal residue" evidence="2">
    <location>
        <position position="1"/>
    </location>
</feature>
<dbReference type="EMBL" id="CAJVPZ010034242">
    <property type="protein sequence ID" value="CAG8746310.1"/>
    <property type="molecule type" value="Genomic_DNA"/>
</dbReference>
<evidence type="ECO:0000313" key="3">
    <source>
        <dbReference type="Proteomes" id="UP000789396"/>
    </source>
</evidence>
<dbReference type="GO" id="GO:0003677">
    <property type="term" value="F:DNA binding"/>
    <property type="evidence" value="ECO:0007669"/>
    <property type="project" value="InterPro"/>
</dbReference>
<name>A0A9N9IQT9_9GLOM</name>
<comment type="caution">
    <text evidence="2">The sequence shown here is derived from an EMBL/GenBank/DDBJ whole genome shotgun (WGS) entry which is preliminary data.</text>
</comment>
<accession>A0A9N9IQT9</accession>
<feature type="domain" description="HTH psq-type" evidence="1">
    <location>
        <begin position="1"/>
        <end position="41"/>
    </location>
</feature>
<proteinExistence type="predicted"/>
<sequence length="100" mass="11813">KLNIITYLEENEISIKEVSKKFNIQPNQLRDWIHNKEMLIKASPNTFKLHNRCLPYCLQIEETLYHWITEQCQLQNPITQELVTVKAASLTQNTAFQNLL</sequence>
<dbReference type="InterPro" id="IPR007889">
    <property type="entry name" value="HTH_Psq"/>
</dbReference>